<protein>
    <submittedName>
        <fullName evidence="1">Uncharacterized protein</fullName>
    </submittedName>
</protein>
<feature type="non-terminal residue" evidence="1">
    <location>
        <position position="154"/>
    </location>
</feature>
<gene>
    <name evidence="1" type="ORF">U0070_023166</name>
</gene>
<accession>A0AAW0H3U9</accession>
<sequence length="154" mass="16450">RVAPWSTPGGAAAIVHGRRKALSWTVRVQILLLLRDWRVLGAITEKRRLRAGYFSTGCPVALSSLRLRVWAPRFLGLGKASPRGGVGASRLGLERCLGAGQTGRQGSNPEPATLQRRIGAGGCEPALCPQDSAWHIEGNPEEEERAAGLPVAQI</sequence>
<comment type="caution">
    <text evidence="1">The sequence shown here is derived from an EMBL/GenBank/DDBJ whole genome shotgun (WGS) entry which is preliminary data.</text>
</comment>
<feature type="non-terminal residue" evidence="1">
    <location>
        <position position="1"/>
    </location>
</feature>
<dbReference type="EMBL" id="JBBHLL010000820">
    <property type="protein sequence ID" value="KAK7797499.1"/>
    <property type="molecule type" value="Genomic_DNA"/>
</dbReference>
<evidence type="ECO:0000313" key="1">
    <source>
        <dbReference type="EMBL" id="KAK7797499.1"/>
    </source>
</evidence>
<proteinExistence type="predicted"/>
<reference evidence="1 2" key="1">
    <citation type="journal article" date="2023" name="bioRxiv">
        <title>Conserved and derived expression patterns and positive selection on dental genes reveal complex evolutionary context of ever-growing rodent molars.</title>
        <authorList>
            <person name="Calamari Z.T."/>
            <person name="Song A."/>
            <person name="Cohen E."/>
            <person name="Akter M."/>
            <person name="Roy R.D."/>
            <person name="Hallikas O."/>
            <person name="Christensen M.M."/>
            <person name="Li P."/>
            <person name="Marangoni P."/>
            <person name="Jernvall J."/>
            <person name="Klein O.D."/>
        </authorList>
    </citation>
    <scope>NUCLEOTIDE SEQUENCE [LARGE SCALE GENOMIC DNA]</scope>
    <source>
        <strain evidence="1">V071</strain>
    </source>
</reference>
<name>A0AAW0H3U9_MYOGA</name>
<dbReference type="Proteomes" id="UP001488838">
    <property type="component" value="Unassembled WGS sequence"/>
</dbReference>
<dbReference type="AlphaFoldDB" id="A0AAW0H3U9"/>
<evidence type="ECO:0000313" key="2">
    <source>
        <dbReference type="Proteomes" id="UP001488838"/>
    </source>
</evidence>
<organism evidence="1 2">
    <name type="scientific">Myodes glareolus</name>
    <name type="common">Bank vole</name>
    <name type="synonym">Clethrionomys glareolus</name>
    <dbReference type="NCBI Taxonomy" id="447135"/>
    <lineage>
        <taxon>Eukaryota</taxon>
        <taxon>Metazoa</taxon>
        <taxon>Chordata</taxon>
        <taxon>Craniata</taxon>
        <taxon>Vertebrata</taxon>
        <taxon>Euteleostomi</taxon>
        <taxon>Mammalia</taxon>
        <taxon>Eutheria</taxon>
        <taxon>Euarchontoglires</taxon>
        <taxon>Glires</taxon>
        <taxon>Rodentia</taxon>
        <taxon>Myomorpha</taxon>
        <taxon>Muroidea</taxon>
        <taxon>Cricetidae</taxon>
        <taxon>Arvicolinae</taxon>
        <taxon>Myodes</taxon>
    </lineage>
</organism>
<keyword evidence="2" id="KW-1185">Reference proteome</keyword>